<comment type="caution">
    <text evidence="3">The sequence shown here is derived from an EMBL/GenBank/DDBJ whole genome shotgun (WGS) entry which is preliminary data.</text>
</comment>
<dbReference type="InterPro" id="IPR045341">
    <property type="entry name" value="DUF6532"/>
</dbReference>
<gene>
    <name evidence="3" type="ORF">V5O48_006856</name>
</gene>
<evidence type="ECO:0000313" key="3">
    <source>
        <dbReference type="EMBL" id="KAL0575106.1"/>
    </source>
</evidence>
<dbReference type="EMBL" id="JBAHYK010000335">
    <property type="protein sequence ID" value="KAL0575106.1"/>
    <property type="molecule type" value="Genomic_DNA"/>
</dbReference>
<feature type="compositionally biased region" description="Acidic residues" evidence="1">
    <location>
        <begin position="133"/>
        <end position="172"/>
    </location>
</feature>
<dbReference type="Proteomes" id="UP001465976">
    <property type="component" value="Unassembled WGS sequence"/>
</dbReference>
<evidence type="ECO:0000259" key="2">
    <source>
        <dbReference type="Pfam" id="PF20149"/>
    </source>
</evidence>
<feature type="region of interest" description="Disordered" evidence="1">
    <location>
        <begin position="1"/>
        <end position="61"/>
    </location>
</feature>
<feature type="compositionally biased region" description="Acidic residues" evidence="1">
    <location>
        <begin position="184"/>
        <end position="194"/>
    </location>
</feature>
<feature type="compositionally biased region" description="Low complexity" evidence="1">
    <location>
        <begin position="588"/>
        <end position="616"/>
    </location>
</feature>
<organism evidence="3 4">
    <name type="scientific">Marasmius crinis-equi</name>
    <dbReference type="NCBI Taxonomy" id="585013"/>
    <lineage>
        <taxon>Eukaryota</taxon>
        <taxon>Fungi</taxon>
        <taxon>Dikarya</taxon>
        <taxon>Basidiomycota</taxon>
        <taxon>Agaricomycotina</taxon>
        <taxon>Agaricomycetes</taxon>
        <taxon>Agaricomycetidae</taxon>
        <taxon>Agaricales</taxon>
        <taxon>Marasmiineae</taxon>
        <taxon>Marasmiaceae</taxon>
        <taxon>Marasmius</taxon>
    </lineage>
</organism>
<evidence type="ECO:0000313" key="4">
    <source>
        <dbReference type="Proteomes" id="UP001465976"/>
    </source>
</evidence>
<evidence type="ECO:0000256" key="1">
    <source>
        <dbReference type="SAM" id="MobiDB-lite"/>
    </source>
</evidence>
<feature type="region of interest" description="Disordered" evidence="1">
    <location>
        <begin position="81"/>
        <end position="231"/>
    </location>
</feature>
<proteinExistence type="predicted"/>
<feature type="compositionally biased region" description="Low complexity" evidence="1">
    <location>
        <begin position="570"/>
        <end position="580"/>
    </location>
</feature>
<feature type="region of interest" description="Disordered" evidence="1">
    <location>
        <begin position="570"/>
        <end position="616"/>
    </location>
</feature>
<feature type="compositionally biased region" description="Polar residues" evidence="1">
    <location>
        <begin position="18"/>
        <end position="36"/>
    </location>
</feature>
<feature type="compositionally biased region" description="Low complexity" evidence="1">
    <location>
        <begin position="87"/>
        <end position="104"/>
    </location>
</feature>
<sequence>MAPAASARVRKASAKLSDPNNAASASSKKNQTASVKNKTKAKAPLNKNTPNSPAPKPIQFTGEQLQLIMGRIAAAGGWNPTLHAGLAQTSSTSSSAQTKAASASNGSKRKFTTELQGTPPKKAKRLVVKSDNDDIEINGDDNALDEILGDVEVVDNNEDEDDDDKDDDDVDQEDKLERRGQSNQEDEDEDEEAEGCAKVDDQNNANAQDGSPEELEENENKNPPASGDDFSKVWDMMEDDIRADNGIEEVDAPQHASPTWVPPLMPSRASSSNTPNLLPTRAPVRLNTNGKVSYKININHFTPRTQRVLGVTRPEFRRAAALEHAFPDMDCHALVRQAADSAIARYIDGKEAMEQTLNCAFVNPAILEPFVTYVTYARSGLLSTIMAKTRNSIAGHYSIPGGYNNKTISRKVEWLLQQGIFKMGTLDVVNKTCDRQQPYQNDIYATLIRTIFFSKGRADAAVFKQLTINQAIPGPLFALLSTAIEHVLTLWSGGTERRGDFGEGNKDWYLEEQAPTYATKLSKKLFRMVAEQTNKTFLLEEAKGKLKGIDMANLEAMAKVDDVELNAAPSATPAEGAAGPVLPQSTEPAPAAASSAPAPTSSTSTPAVGCPATTAPVTVPVVAPAPAAA</sequence>
<feature type="compositionally biased region" description="Polar residues" evidence="1">
    <location>
        <begin position="268"/>
        <end position="277"/>
    </location>
</feature>
<keyword evidence="4" id="KW-1185">Reference proteome</keyword>
<name>A0ABR3FID5_9AGAR</name>
<feature type="domain" description="DUF6532" evidence="2">
    <location>
        <begin position="315"/>
        <end position="503"/>
    </location>
</feature>
<protein>
    <recommendedName>
        <fullName evidence="2">DUF6532 domain-containing protein</fullName>
    </recommendedName>
</protein>
<dbReference type="Pfam" id="PF20149">
    <property type="entry name" value="DUF6532"/>
    <property type="match status" value="1"/>
</dbReference>
<feature type="region of interest" description="Disordered" evidence="1">
    <location>
        <begin position="253"/>
        <end position="282"/>
    </location>
</feature>
<accession>A0ABR3FID5</accession>
<reference evidence="3 4" key="1">
    <citation type="submission" date="2024-02" db="EMBL/GenBank/DDBJ databases">
        <title>A draft genome for the cacao thread blight pathogen Marasmius crinis-equi.</title>
        <authorList>
            <person name="Cohen S.P."/>
            <person name="Baruah I.K."/>
            <person name="Amoako-Attah I."/>
            <person name="Bukari Y."/>
            <person name="Meinhardt L.W."/>
            <person name="Bailey B.A."/>
        </authorList>
    </citation>
    <scope>NUCLEOTIDE SEQUENCE [LARGE SCALE GENOMIC DNA]</scope>
    <source>
        <strain evidence="3 4">GH-76</strain>
    </source>
</reference>